<keyword evidence="2" id="KW-1185">Reference proteome</keyword>
<organism evidence="1 2">
    <name type="scientific">Mongoliibacter ruber</name>
    <dbReference type="NCBI Taxonomy" id="1750599"/>
    <lineage>
        <taxon>Bacteria</taxon>
        <taxon>Pseudomonadati</taxon>
        <taxon>Bacteroidota</taxon>
        <taxon>Cytophagia</taxon>
        <taxon>Cytophagales</taxon>
        <taxon>Cyclobacteriaceae</taxon>
        <taxon>Mongoliibacter</taxon>
    </lineage>
</organism>
<evidence type="ECO:0000313" key="2">
    <source>
        <dbReference type="Proteomes" id="UP000238157"/>
    </source>
</evidence>
<dbReference type="Proteomes" id="UP000238157">
    <property type="component" value="Unassembled WGS sequence"/>
</dbReference>
<reference evidence="1 2" key="1">
    <citation type="submission" date="2018-03" db="EMBL/GenBank/DDBJ databases">
        <title>Genomic Encyclopedia of Archaeal and Bacterial Type Strains, Phase II (KMG-II): from individual species to whole genera.</title>
        <authorList>
            <person name="Goeker M."/>
        </authorList>
    </citation>
    <scope>NUCLEOTIDE SEQUENCE [LARGE SCALE GENOMIC DNA]</scope>
    <source>
        <strain evidence="1 2">DSM 27929</strain>
    </source>
</reference>
<dbReference type="AlphaFoldDB" id="A0A2T0WV57"/>
<gene>
    <name evidence="1" type="ORF">CLW00_101230</name>
</gene>
<evidence type="ECO:0000313" key="1">
    <source>
        <dbReference type="EMBL" id="PRY90567.1"/>
    </source>
</evidence>
<protein>
    <submittedName>
        <fullName evidence="1">Uncharacterized protein</fullName>
    </submittedName>
</protein>
<dbReference type="RefSeq" id="WP_106131807.1">
    <property type="nucleotide sequence ID" value="NZ_PVTR01000001.1"/>
</dbReference>
<sequence length="69" mass="8230">MEEIERIAEECSPALDDVRRQENFLRDRLSRIFQTMENKGITWNQLRQAKPKLFQKLSLILDNVKISKP</sequence>
<name>A0A2T0WV57_9BACT</name>
<dbReference type="EMBL" id="PVTR01000001">
    <property type="protein sequence ID" value="PRY90567.1"/>
    <property type="molecule type" value="Genomic_DNA"/>
</dbReference>
<proteinExistence type="predicted"/>
<accession>A0A2T0WV57</accession>
<comment type="caution">
    <text evidence="1">The sequence shown here is derived from an EMBL/GenBank/DDBJ whole genome shotgun (WGS) entry which is preliminary data.</text>
</comment>